<evidence type="ECO:0000256" key="7">
    <source>
        <dbReference type="RuleBase" id="RU003991"/>
    </source>
</evidence>
<dbReference type="PANTHER" id="PTHR33516">
    <property type="entry name" value="LEXA REPRESSOR"/>
    <property type="match status" value="1"/>
</dbReference>
<evidence type="ECO:0000256" key="2">
    <source>
        <dbReference type="ARBA" id="ARBA00022763"/>
    </source>
</evidence>
<dbReference type="GO" id="GO:0006281">
    <property type="term" value="P:DNA repair"/>
    <property type="evidence" value="ECO:0007669"/>
    <property type="project" value="UniProtKB-KW"/>
</dbReference>
<dbReference type="PRINTS" id="PR00726">
    <property type="entry name" value="LEXASERPTASE"/>
</dbReference>
<dbReference type="GO" id="GO:0006355">
    <property type="term" value="P:regulation of DNA-templated transcription"/>
    <property type="evidence" value="ECO:0007669"/>
    <property type="project" value="InterPro"/>
</dbReference>
<dbReference type="InterPro" id="IPR006197">
    <property type="entry name" value="Peptidase_S24_LexA"/>
</dbReference>
<evidence type="ECO:0000313" key="9">
    <source>
        <dbReference type="EMBL" id="TWI76772.1"/>
    </source>
</evidence>
<feature type="domain" description="Peptidase S24/S26A/S26B/S26C" evidence="8">
    <location>
        <begin position="21"/>
        <end position="82"/>
    </location>
</feature>
<accession>A0A562S641</accession>
<reference evidence="9 10" key="1">
    <citation type="submission" date="2019-07" db="EMBL/GenBank/DDBJ databases">
        <title>Genome sequencing of 100 strains of the haloalkaliphilic chemolithoautotrophic sulfur-oxidizing bacterium Thioalkalivibrio.</title>
        <authorList>
            <person name="Muyzer G."/>
        </authorList>
    </citation>
    <scope>NUCLEOTIDE SEQUENCE [LARGE SCALE GENOMIC DNA]</scope>
    <source>
        <strain evidence="9 10">ASO4-4</strain>
    </source>
</reference>
<protein>
    <submittedName>
        <fullName evidence="9">DNA polymerase V</fullName>
    </submittedName>
</protein>
<sequence length="82" mass="9120">MKIKKENIFKAVVRDEKVYIPLFTESVSAGFPSPAQDYVERSLDLNDLCIHNPAATFFVRVSGDSMEDGGIRSGDILIVDRS</sequence>
<keyword evidence="10" id="KW-1185">Reference proteome</keyword>
<gene>
    <name evidence="9" type="ORF">LZ24_00393</name>
</gene>
<dbReference type="SUPFAM" id="SSF51306">
    <property type="entry name" value="LexA/Signal peptidase"/>
    <property type="match status" value="1"/>
</dbReference>
<dbReference type="PANTHER" id="PTHR33516:SF2">
    <property type="entry name" value="LEXA REPRESSOR-RELATED"/>
    <property type="match status" value="1"/>
</dbReference>
<dbReference type="EMBL" id="VLLC01000002">
    <property type="protein sequence ID" value="TWI76772.1"/>
    <property type="molecule type" value="Genomic_DNA"/>
</dbReference>
<evidence type="ECO:0000256" key="3">
    <source>
        <dbReference type="ARBA" id="ARBA00022801"/>
    </source>
</evidence>
<dbReference type="InterPro" id="IPR050077">
    <property type="entry name" value="LexA_repressor"/>
</dbReference>
<comment type="similarity">
    <text evidence="1 7">Belongs to the peptidase S24 family.</text>
</comment>
<dbReference type="Pfam" id="PF00717">
    <property type="entry name" value="Peptidase_S24"/>
    <property type="match status" value="1"/>
</dbReference>
<dbReference type="GO" id="GO:0003677">
    <property type="term" value="F:DNA binding"/>
    <property type="evidence" value="ECO:0007669"/>
    <property type="project" value="InterPro"/>
</dbReference>
<dbReference type="GO" id="GO:0009432">
    <property type="term" value="P:SOS response"/>
    <property type="evidence" value="ECO:0007669"/>
    <property type="project" value="UniProtKB-KW"/>
</dbReference>
<evidence type="ECO:0000259" key="8">
    <source>
        <dbReference type="Pfam" id="PF00717"/>
    </source>
</evidence>
<dbReference type="Proteomes" id="UP000318307">
    <property type="component" value="Unassembled WGS sequence"/>
</dbReference>
<evidence type="ECO:0000256" key="4">
    <source>
        <dbReference type="ARBA" id="ARBA00022813"/>
    </source>
</evidence>
<dbReference type="AlphaFoldDB" id="A0A562S641"/>
<dbReference type="InterPro" id="IPR015927">
    <property type="entry name" value="Peptidase_S24_S26A/B/C"/>
</dbReference>
<evidence type="ECO:0000256" key="6">
    <source>
        <dbReference type="ARBA" id="ARBA00023236"/>
    </source>
</evidence>
<name>A0A562S641_9BACT</name>
<keyword evidence="5" id="KW-0234">DNA repair</keyword>
<proteinExistence type="inferred from homology"/>
<dbReference type="Gene3D" id="2.10.109.10">
    <property type="entry name" value="Umud Fragment, subunit A"/>
    <property type="match status" value="1"/>
</dbReference>
<dbReference type="InterPro" id="IPR036286">
    <property type="entry name" value="LexA/Signal_pep-like_sf"/>
</dbReference>
<comment type="caution">
    <text evidence="9">The sequence shown here is derived from an EMBL/GenBank/DDBJ whole genome shotgun (WGS) entry which is preliminary data.</text>
</comment>
<evidence type="ECO:0000256" key="5">
    <source>
        <dbReference type="ARBA" id="ARBA00023204"/>
    </source>
</evidence>
<keyword evidence="4 7" id="KW-0068">Autocatalytic cleavage</keyword>
<keyword evidence="3 7" id="KW-0378">Hydrolase</keyword>
<evidence type="ECO:0000256" key="1">
    <source>
        <dbReference type="ARBA" id="ARBA00007484"/>
    </source>
</evidence>
<dbReference type="GO" id="GO:0016787">
    <property type="term" value="F:hydrolase activity"/>
    <property type="evidence" value="ECO:0007669"/>
    <property type="project" value="UniProtKB-KW"/>
</dbReference>
<keyword evidence="2" id="KW-0227">DNA damage</keyword>
<keyword evidence="6" id="KW-0742">SOS response</keyword>
<organism evidence="9 10">
    <name type="scientific">Desulfobotulus alkaliphilus</name>
    <dbReference type="NCBI Taxonomy" id="622671"/>
    <lineage>
        <taxon>Bacteria</taxon>
        <taxon>Pseudomonadati</taxon>
        <taxon>Thermodesulfobacteriota</taxon>
        <taxon>Desulfobacteria</taxon>
        <taxon>Desulfobacterales</taxon>
        <taxon>Desulfobacteraceae</taxon>
        <taxon>Desulfobotulus</taxon>
    </lineage>
</organism>
<evidence type="ECO:0000313" key="10">
    <source>
        <dbReference type="Proteomes" id="UP000318307"/>
    </source>
</evidence>